<protein>
    <submittedName>
        <fullName evidence="1">Uncharacterized protein</fullName>
    </submittedName>
</protein>
<sequence>MTPAGDSKVIMCTVRNLLMESIEFCVALATLFERLVGIGPNEPSSMGGGSAAAGSTIGATSATGAARGLAAAAVAASTCGAGSTLGASTLGAGLAMVK</sequence>
<keyword evidence="2" id="KW-1185">Reference proteome</keyword>
<reference evidence="1 2" key="1">
    <citation type="submission" date="2024-10" db="EMBL/GenBank/DDBJ databases">
        <title>Updated reference genomes for cyclostephanoid diatoms.</title>
        <authorList>
            <person name="Roberts W.R."/>
            <person name="Alverson A.J."/>
        </authorList>
    </citation>
    <scope>NUCLEOTIDE SEQUENCE [LARGE SCALE GENOMIC DNA]</scope>
    <source>
        <strain evidence="1 2">AJA232-27</strain>
    </source>
</reference>
<accession>A0ABD3M2Q8</accession>
<comment type="caution">
    <text evidence="1">The sequence shown here is derived from an EMBL/GenBank/DDBJ whole genome shotgun (WGS) entry which is preliminary data.</text>
</comment>
<dbReference type="EMBL" id="JALLBG020000236">
    <property type="protein sequence ID" value="KAL3758290.1"/>
    <property type="molecule type" value="Genomic_DNA"/>
</dbReference>
<dbReference type="AlphaFoldDB" id="A0ABD3M2Q8"/>
<evidence type="ECO:0000313" key="1">
    <source>
        <dbReference type="EMBL" id="KAL3758290.1"/>
    </source>
</evidence>
<dbReference type="Proteomes" id="UP001530293">
    <property type="component" value="Unassembled WGS sequence"/>
</dbReference>
<gene>
    <name evidence="1" type="ORF">ACHAWU_005371</name>
</gene>
<evidence type="ECO:0000313" key="2">
    <source>
        <dbReference type="Proteomes" id="UP001530293"/>
    </source>
</evidence>
<name>A0ABD3M2Q8_9STRA</name>
<organism evidence="1 2">
    <name type="scientific">Discostella pseudostelligera</name>
    <dbReference type="NCBI Taxonomy" id="259834"/>
    <lineage>
        <taxon>Eukaryota</taxon>
        <taxon>Sar</taxon>
        <taxon>Stramenopiles</taxon>
        <taxon>Ochrophyta</taxon>
        <taxon>Bacillariophyta</taxon>
        <taxon>Coscinodiscophyceae</taxon>
        <taxon>Thalassiosirophycidae</taxon>
        <taxon>Stephanodiscales</taxon>
        <taxon>Stephanodiscaceae</taxon>
        <taxon>Discostella</taxon>
    </lineage>
</organism>
<proteinExistence type="predicted"/>